<sequence>MGRTSSLTRASSHELALSKESFMKSRLFHRAIAQSGSALNPWAFTRSSRDQAFKLGELLGCATDNGRELVSFLRSVPANSIIKAQNDVISDKEINVGLVFPFVPSLENDTLQAFLTESPMDLIKDGLMHEVPFILGITTHEGIIHIEQDRASYLQKVDKHFERLVPADLVGNRCPVRQSEISDKIRQFYFKDSDVSERTLLQCIDFEKTGLLFPAEGDCGARVWDGSVSLSEANSESVAREACKNSPCHADDLGYLFFSSFNNTHLDKDTPEMKVLALMVQLWTSFANNGALKHATDVHISLDIQITIQQDIKIYLDVVWMCVTLATRLLATRFLKVPIVCATLVLIQVFTRMGQLRIVTTVENNDMCHKEETS</sequence>
<evidence type="ECO:0000259" key="5">
    <source>
        <dbReference type="Pfam" id="PF00135"/>
    </source>
</evidence>
<comment type="caution">
    <text evidence="6">The sequence shown here is derived from an EMBL/GenBank/DDBJ whole genome shotgun (WGS) entry which is preliminary data.</text>
</comment>
<dbReference type="Pfam" id="PF00135">
    <property type="entry name" value="COesterase"/>
    <property type="match status" value="1"/>
</dbReference>
<name>A0ABN7NNH9_TIMPD</name>
<evidence type="ECO:0000313" key="6">
    <source>
        <dbReference type="EMBL" id="CAG2057421.1"/>
    </source>
</evidence>
<evidence type="ECO:0000256" key="3">
    <source>
        <dbReference type="ARBA" id="ARBA00022801"/>
    </source>
</evidence>
<protein>
    <recommendedName>
        <fullName evidence="5">Carboxylesterase type B domain-containing protein</fullName>
    </recommendedName>
</protein>
<evidence type="ECO:0000256" key="1">
    <source>
        <dbReference type="ARBA" id="ARBA00005964"/>
    </source>
</evidence>
<dbReference type="EMBL" id="CAJPIN010005386">
    <property type="protein sequence ID" value="CAG2057421.1"/>
    <property type="molecule type" value="Genomic_DNA"/>
</dbReference>
<keyword evidence="7" id="KW-1185">Reference proteome</keyword>
<keyword evidence="3" id="KW-0378">Hydrolase</keyword>
<proteinExistence type="inferred from homology"/>
<keyword evidence="4" id="KW-0325">Glycoprotein</keyword>
<evidence type="ECO:0000313" key="7">
    <source>
        <dbReference type="Proteomes" id="UP001153148"/>
    </source>
</evidence>
<dbReference type="SUPFAM" id="SSF53474">
    <property type="entry name" value="alpha/beta-Hydrolases"/>
    <property type="match status" value="1"/>
</dbReference>
<reference evidence="6" key="1">
    <citation type="submission" date="2021-03" db="EMBL/GenBank/DDBJ databases">
        <authorList>
            <person name="Tran Van P."/>
        </authorList>
    </citation>
    <scope>NUCLEOTIDE SEQUENCE</scope>
</reference>
<dbReference type="PANTHER" id="PTHR43142:SF1">
    <property type="entry name" value="CARBOXYLIC ESTER HYDROLASE"/>
    <property type="match status" value="1"/>
</dbReference>
<keyword evidence="2" id="KW-0719">Serine esterase</keyword>
<dbReference type="Proteomes" id="UP001153148">
    <property type="component" value="Unassembled WGS sequence"/>
</dbReference>
<organism evidence="6 7">
    <name type="scientific">Timema podura</name>
    <name type="common">Walking stick</name>
    <dbReference type="NCBI Taxonomy" id="61482"/>
    <lineage>
        <taxon>Eukaryota</taxon>
        <taxon>Metazoa</taxon>
        <taxon>Ecdysozoa</taxon>
        <taxon>Arthropoda</taxon>
        <taxon>Hexapoda</taxon>
        <taxon>Insecta</taxon>
        <taxon>Pterygota</taxon>
        <taxon>Neoptera</taxon>
        <taxon>Polyneoptera</taxon>
        <taxon>Phasmatodea</taxon>
        <taxon>Timematodea</taxon>
        <taxon>Timematoidea</taxon>
        <taxon>Timematidae</taxon>
        <taxon>Timema</taxon>
    </lineage>
</organism>
<dbReference type="InterPro" id="IPR029058">
    <property type="entry name" value="AB_hydrolase_fold"/>
</dbReference>
<dbReference type="Gene3D" id="3.40.50.1820">
    <property type="entry name" value="alpha/beta hydrolase"/>
    <property type="match status" value="1"/>
</dbReference>
<feature type="domain" description="Carboxylesterase type B" evidence="5">
    <location>
        <begin position="23"/>
        <end position="291"/>
    </location>
</feature>
<comment type="similarity">
    <text evidence="1">Belongs to the type-B carboxylesterase/lipase family.</text>
</comment>
<dbReference type="InterPro" id="IPR002018">
    <property type="entry name" value="CarbesteraseB"/>
</dbReference>
<gene>
    <name evidence="6" type="ORF">TPAB3V08_LOCUS4400</name>
</gene>
<evidence type="ECO:0000256" key="2">
    <source>
        <dbReference type="ARBA" id="ARBA00022487"/>
    </source>
</evidence>
<evidence type="ECO:0000256" key="4">
    <source>
        <dbReference type="ARBA" id="ARBA00023180"/>
    </source>
</evidence>
<dbReference type="PANTHER" id="PTHR43142">
    <property type="entry name" value="CARBOXYLIC ESTER HYDROLASE"/>
    <property type="match status" value="1"/>
</dbReference>
<accession>A0ABN7NNH9</accession>